<evidence type="ECO:0000313" key="7">
    <source>
        <dbReference type="EMBL" id="KKL91895.1"/>
    </source>
</evidence>
<comment type="caution">
    <text evidence="7">The sequence shown here is derived from an EMBL/GenBank/DDBJ whole genome shotgun (WGS) entry which is preliminary data.</text>
</comment>
<comment type="cofactor">
    <cofactor evidence="1">
        <name>adenosylcob(III)alamin</name>
        <dbReference type="ChEBI" id="CHEBI:18408"/>
    </cofactor>
</comment>
<dbReference type="Pfam" id="PF00317">
    <property type="entry name" value="Ribonuc_red_lgN"/>
    <property type="match status" value="1"/>
</dbReference>
<organism evidence="7">
    <name type="scientific">marine sediment metagenome</name>
    <dbReference type="NCBI Taxonomy" id="412755"/>
    <lineage>
        <taxon>unclassified sequences</taxon>
        <taxon>metagenomes</taxon>
        <taxon>ecological metagenomes</taxon>
    </lineage>
</organism>
<dbReference type="GO" id="GO:0004748">
    <property type="term" value="F:ribonucleoside-diphosphate reductase activity, thioredoxin disulfide as acceptor"/>
    <property type="evidence" value="ECO:0007669"/>
    <property type="project" value="InterPro"/>
</dbReference>
<keyword evidence="3" id="KW-0560">Oxidoreductase</keyword>
<feature type="domain" description="Ribonucleotide reductase large subunit N-terminal" evidence="5">
    <location>
        <begin position="31"/>
        <end position="100"/>
    </location>
</feature>
<dbReference type="PANTHER" id="PTHR43371:SF1">
    <property type="entry name" value="RIBONUCLEOSIDE-DIPHOSPHATE REDUCTASE"/>
    <property type="match status" value="1"/>
</dbReference>
<sequence>MSVEFEEWFSSQLNIDLKEELLKTEQTQFEDVFSREVWKTTYKDYKDNTIDDTIYRVAVTAASVEATEELQKEWTRNFYRMLSQFRGTAGGRIYSNIGTEWKGTTLMNCFVSPRPDNDIDSLNGILTNLTNQAQTLKAEGGWGENFSYIRPRGSFIYGIGVETPGAVKYMEMFDKTSEIITSGSGTKSENKKAKGKIRKGAMMGVLDIWHPDIIEFITAKQSPGRLTKFNLSVNCTNEFMDKVLLVQELNSEVDKRKQDIKDALQWCEDNPESTGMGTGPDFLAFECRIIDAQTKVEEADKWELRFPDTQSPMYKDKWCGHLGTWETEGRPTKVYQTVSVTWLWNLIMESTYNRAEPGVLFLDRANHFSPLNYKETIQATNPCGEQTLAP</sequence>
<evidence type="ECO:0000256" key="4">
    <source>
        <dbReference type="ARBA" id="ARBA00023285"/>
    </source>
</evidence>
<dbReference type="EMBL" id="LAZR01019613">
    <property type="protein sequence ID" value="KKL91895.1"/>
    <property type="molecule type" value="Genomic_DNA"/>
</dbReference>
<feature type="domain" description="Ribonucleotide reductase large subunit C-terminal" evidence="6">
    <location>
        <begin position="295"/>
        <end position="388"/>
    </location>
</feature>
<feature type="non-terminal residue" evidence="7">
    <location>
        <position position="390"/>
    </location>
</feature>
<keyword evidence="4" id="KW-0170">Cobalt</keyword>
<dbReference type="GO" id="GO:0009263">
    <property type="term" value="P:deoxyribonucleotide biosynthetic process"/>
    <property type="evidence" value="ECO:0007669"/>
    <property type="project" value="InterPro"/>
</dbReference>
<dbReference type="GO" id="GO:0031419">
    <property type="term" value="F:cobalamin binding"/>
    <property type="evidence" value="ECO:0007669"/>
    <property type="project" value="UniProtKB-KW"/>
</dbReference>
<evidence type="ECO:0000259" key="5">
    <source>
        <dbReference type="Pfam" id="PF00317"/>
    </source>
</evidence>
<dbReference type="Pfam" id="PF02867">
    <property type="entry name" value="Ribonuc_red_lgC"/>
    <property type="match status" value="2"/>
</dbReference>
<dbReference type="PANTHER" id="PTHR43371">
    <property type="entry name" value="VITAMIN B12-DEPENDENT RIBONUCLEOTIDE REDUCTASE"/>
    <property type="match status" value="1"/>
</dbReference>
<protein>
    <submittedName>
        <fullName evidence="7">Uncharacterized protein</fullName>
    </submittedName>
</protein>
<dbReference type="Gene3D" id="3.20.70.20">
    <property type="match status" value="1"/>
</dbReference>
<evidence type="ECO:0000256" key="2">
    <source>
        <dbReference type="ARBA" id="ARBA00022628"/>
    </source>
</evidence>
<gene>
    <name evidence="7" type="ORF">LCGC14_1890090</name>
</gene>
<dbReference type="InterPro" id="IPR013509">
    <property type="entry name" value="RNR_lsu_N"/>
</dbReference>
<dbReference type="InterPro" id="IPR000788">
    <property type="entry name" value="RNR_lg_C"/>
</dbReference>
<name>A0A0F9IDM6_9ZZZZ</name>
<evidence type="ECO:0000256" key="3">
    <source>
        <dbReference type="ARBA" id="ARBA00023002"/>
    </source>
</evidence>
<dbReference type="SUPFAM" id="SSF51998">
    <property type="entry name" value="PFL-like glycyl radical enzymes"/>
    <property type="match status" value="1"/>
</dbReference>
<evidence type="ECO:0000256" key="1">
    <source>
        <dbReference type="ARBA" id="ARBA00001922"/>
    </source>
</evidence>
<dbReference type="InterPro" id="IPR050862">
    <property type="entry name" value="RdRp_reductase_class-2"/>
</dbReference>
<feature type="domain" description="Ribonucleotide reductase large subunit C-terminal" evidence="6">
    <location>
        <begin position="109"/>
        <end position="244"/>
    </location>
</feature>
<reference evidence="7" key="1">
    <citation type="journal article" date="2015" name="Nature">
        <title>Complex archaea that bridge the gap between prokaryotes and eukaryotes.</title>
        <authorList>
            <person name="Spang A."/>
            <person name="Saw J.H."/>
            <person name="Jorgensen S.L."/>
            <person name="Zaremba-Niedzwiedzka K."/>
            <person name="Martijn J."/>
            <person name="Lind A.E."/>
            <person name="van Eijk R."/>
            <person name="Schleper C."/>
            <person name="Guy L."/>
            <person name="Ettema T.J."/>
        </authorList>
    </citation>
    <scope>NUCLEOTIDE SEQUENCE</scope>
</reference>
<dbReference type="AlphaFoldDB" id="A0A0F9IDM6"/>
<accession>A0A0F9IDM6</accession>
<keyword evidence="2" id="KW-0846">Cobalamin</keyword>
<dbReference type="GO" id="GO:0005524">
    <property type="term" value="F:ATP binding"/>
    <property type="evidence" value="ECO:0007669"/>
    <property type="project" value="InterPro"/>
</dbReference>
<evidence type="ECO:0000259" key="6">
    <source>
        <dbReference type="Pfam" id="PF02867"/>
    </source>
</evidence>
<proteinExistence type="predicted"/>